<feature type="transmembrane region" description="Helical" evidence="7">
    <location>
        <begin position="951"/>
        <end position="970"/>
    </location>
</feature>
<protein>
    <recommendedName>
        <fullName evidence="8">SSD domain-containing protein</fullName>
    </recommendedName>
</protein>
<feature type="transmembrane region" description="Helical" evidence="7">
    <location>
        <begin position="1315"/>
        <end position="1341"/>
    </location>
</feature>
<dbReference type="Pfam" id="PF12349">
    <property type="entry name" value="Sterol-sensing"/>
    <property type="match status" value="1"/>
</dbReference>
<gene>
    <name evidence="9" type="ORF">RUM44_013399</name>
</gene>
<dbReference type="InterPro" id="IPR000731">
    <property type="entry name" value="SSD"/>
</dbReference>
<keyword evidence="3 7" id="KW-1133">Transmembrane helix</keyword>
<evidence type="ECO:0000256" key="2">
    <source>
        <dbReference type="ARBA" id="ARBA00022692"/>
    </source>
</evidence>
<evidence type="ECO:0000313" key="10">
    <source>
        <dbReference type="Proteomes" id="UP001359485"/>
    </source>
</evidence>
<evidence type="ECO:0000256" key="3">
    <source>
        <dbReference type="ARBA" id="ARBA00022989"/>
    </source>
</evidence>
<dbReference type="Proteomes" id="UP001359485">
    <property type="component" value="Unassembled WGS sequence"/>
</dbReference>
<dbReference type="InterPro" id="IPR036291">
    <property type="entry name" value="NAD(P)-bd_dom_sf"/>
</dbReference>
<keyword evidence="2 7" id="KW-0812">Transmembrane</keyword>
<evidence type="ECO:0000259" key="8">
    <source>
        <dbReference type="PROSITE" id="PS50156"/>
    </source>
</evidence>
<dbReference type="SUPFAM" id="SSF82866">
    <property type="entry name" value="Multidrug efflux transporter AcrB transmembrane domain"/>
    <property type="match status" value="2"/>
</dbReference>
<comment type="subcellular location">
    <subcellularLocation>
        <location evidence="1">Membrane</location>
        <topology evidence="1">Multi-pass membrane protein</topology>
    </subcellularLocation>
</comment>
<feature type="transmembrane region" description="Helical" evidence="7">
    <location>
        <begin position="854"/>
        <end position="871"/>
    </location>
</feature>
<evidence type="ECO:0000256" key="7">
    <source>
        <dbReference type="SAM" id="Phobius"/>
    </source>
</evidence>
<evidence type="ECO:0000256" key="6">
    <source>
        <dbReference type="ARBA" id="ARBA00038046"/>
    </source>
</evidence>
<evidence type="ECO:0000256" key="5">
    <source>
        <dbReference type="ARBA" id="ARBA00023180"/>
    </source>
</evidence>
<dbReference type="Gene3D" id="1.20.1640.10">
    <property type="entry name" value="Multidrug efflux transporter AcrB transmembrane domain"/>
    <property type="match status" value="2"/>
</dbReference>
<dbReference type="InterPro" id="IPR052081">
    <property type="entry name" value="Dispatched_Hh_regulator"/>
</dbReference>
<dbReference type="InterPro" id="IPR002347">
    <property type="entry name" value="SDR_fam"/>
</dbReference>
<feature type="transmembrane region" description="Helical" evidence="7">
    <location>
        <begin position="910"/>
        <end position="931"/>
    </location>
</feature>
<comment type="similarity">
    <text evidence="6">Belongs to the dispatched family.</text>
</comment>
<feature type="transmembrane region" description="Helical" evidence="7">
    <location>
        <begin position="982"/>
        <end position="1004"/>
    </location>
</feature>
<feature type="transmembrane region" description="Helical" evidence="7">
    <location>
        <begin position="1347"/>
        <end position="1365"/>
    </location>
</feature>
<feature type="domain" description="SSD" evidence="8">
    <location>
        <begin position="905"/>
        <end position="1008"/>
    </location>
</feature>
<dbReference type="PROSITE" id="PS50156">
    <property type="entry name" value="SSD"/>
    <property type="match status" value="1"/>
</dbReference>
<reference evidence="9 10" key="1">
    <citation type="submission" date="2023-09" db="EMBL/GenBank/DDBJ databases">
        <title>Genomes of two closely related lineages of the louse Polyplax serrata with different host specificities.</title>
        <authorList>
            <person name="Martinu J."/>
            <person name="Tarabai H."/>
            <person name="Stefka J."/>
            <person name="Hypsa V."/>
        </authorList>
    </citation>
    <scope>NUCLEOTIDE SEQUENCE [LARGE SCALE GENOMIC DNA]</scope>
    <source>
        <strain evidence="9">98ZLc_SE</strain>
    </source>
</reference>
<keyword evidence="4 7" id="KW-0472">Membrane</keyword>
<evidence type="ECO:0000256" key="4">
    <source>
        <dbReference type="ARBA" id="ARBA00023136"/>
    </source>
</evidence>
<dbReference type="PANTHER" id="PTHR45951:SF3">
    <property type="entry name" value="PROTEIN DISPATCHED"/>
    <property type="match status" value="1"/>
</dbReference>
<comment type="caution">
    <text evidence="9">The sequence shown here is derived from an EMBL/GenBank/DDBJ whole genome shotgun (WGS) entry which is preliminary data.</text>
</comment>
<dbReference type="InterPro" id="IPR053958">
    <property type="entry name" value="HMGCR/SNAP/NPC1-like_SSD"/>
</dbReference>
<accession>A0ABR1BHQ6</accession>
<dbReference type="InterPro" id="IPR019311">
    <property type="entry name" value="Fy-3"/>
</dbReference>
<dbReference type="Gene3D" id="3.40.50.720">
    <property type="entry name" value="NAD(P)-binding Rossmann-like Domain"/>
    <property type="match status" value="1"/>
</dbReference>
<name>A0ABR1BHQ6_POLSC</name>
<evidence type="ECO:0000256" key="1">
    <source>
        <dbReference type="ARBA" id="ARBA00004141"/>
    </source>
</evidence>
<dbReference type="PRINTS" id="PR00080">
    <property type="entry name" value="SDRFAMILY"/>
</dbReference>
<feature type="transmembrane region" description="Helical" evidence="7">
    <location>
        <begin position="1057"/>
        <end position="1077"/>
    </location>
</feature>
<dbReference type="PRINTS" id="PR00081">
    <property type="entry name" value="GDHRDH"/>
</dbReference>
<dbReference type="Pfam" id="PF10154">
    <property type="entry name" value="Fy-3"/>
    <property type="match status" value="1"/>
</dbReference>
<dbReference type="EMBL" id="JAWJWF010000001">
    <property type="protein sequence ID" value="KAK6641684.1"/>
    <property type="molecule type" value="Genomic_DNA"/>
</dbReference>
<feature type="transmembrane region" description="Helical" evidence="7">
    <location>
        <begin position="1386"/>
        <end position="1405"/>
    </location>
</feature>
<dbReference type="Pfam" id="PF00106">
    <property type="entry name" value="adh_short"/>
    <property type="match status" value="1"/>
</dbReference>
<sequence length="1837" mass="207478">MTPELETTEEIFYYSFDDGKKIKDVEIPVRIPLDEDVAELVYRTLRNFKIPSFHYDELYQSMKKFVHDGCIKYYDDLDYKKLNQFKKNDVDVDKIVKFWEKLFKNETTKFSERVGTTDEELFSVVYHKLVHSPALESILQNEQAYATAAGAIAEKKAKQIFALSERQNNEMSAAVQDLHSMVNENEIRVSEKDINNLAAKHFEEQCLASGRLNSEIEALHQSQKQEYRAWLMAMFEKQTISSTPLDSPLTTTANENLINQCITGSHEKWPALEESFTIHLGSQMKQMHNVRILSANALDFCKINIQPEGTPHVDPQRIETALSLYSSGLSAIVLLVDAGSFDGFTGCTKDFVDVCQQTTEFHFSSIDNQMEAIKNQVKAAVDWRSKKLKANTTNNQTKRSSSTKNLQAGDLYITKHSNLSQVHVVFHLLVDDSVKSNDMNSRHPVILGLRNVLKTTASYDITTVTLPLLLTNEMTEGMTVAWCSKRAELVFKCVKGFMIEATGVGGTEISNLQFLVPSGISAEVFSTLSCMLPSIFRVSNPLVGFETRGTEIAKRLTAWKNLFEAARPSGILTVNPIDIYNPPPNISLEINPNLLENDKNDSIDNISKTKHSFDVLSQKDQDSNHEIEDNYDGEHDHEHDHLSEDGFFCDGLSPEYAHIVLETTKPTQSLLSVEALHSICVIQDRLMNHEIVNSICQTVSDGHCCKPWSLPNYIKLLYNVTDCKNITEENVRKTKSLLFECSRYYNNLKLSSDCYKSSLCHGVPNRCKKFNSVYNMLYYLTDIDFLPANNTKLRRNHVFLNSTMIFLPIARSSDALPYYYNISTSDLKHNNVVVSAMDLGLKNAVFNDFLMQDAFLMIAGGIFMILCIWMYTKSLLITIGTLLAIIMSLITSYFIYTFIFKIKFFPFMNLLALIVAIGIGADDAFIFYKIWHCLNTDKTNSSIVKIVSDTLKHSSISMLMTSLTTAAAFYSSSVSSVTAINCFSIFAGTAVLANFFLMITWLPACFVVSEKNYFPSIFCNGNVAVFAQILRVKERTLKKIKTFMDDFLIVAVIRLKWLWLFLFSVIAVGFAVAVLYYPKLRLPDSRNFHLFQSSHIFERYDTSYREKFWFERLEKLTGWDNSNFKLPLRFVWGLYAIDNGNYLEPNSKGSLEFDNSFDMASPESQSTPGPLLPNCFIESFKNWMLRRCRDTIDNIDRTPCCESSKFPYSREVFSNCIVKAISSLYETPADYFLPGVAGPKFSKTKREHIMVVVVEYDSNQSYSMSFSDMHNFYSEVEAWFQEQLMKAPPGMKNGWFISQLEFYDLQLALSSGTSVAIGVSMVTAFAVFFLVGLLVFLGWSLNVVESIAVTTAIGLAVDFSLHYGINYGLFVENCQKMAVVVTLKRMGGPTLMAALTTGAAGFFMLPSSVLAYIQIGVFLLVVMATSWLYSTIFLMALLSAFGPRKGFCQFSYKSMFSFLHSKGVTSPSQRNKTVCGNILTDSLLSTSSVTERSSFRVASDEIHEMEALNNENKHSSMSAKKMGLFGQKWVSNVRLDGKTAIITGCNTGIGKFNVLDFYKRGCRVIMACRDLVKAETAKSDIEKEVIGQDNLGTIVVEKLDLASLASVRRFADQILKQEQKIDYLINNAGVMACPKAITEDGYEMQFATNHLGHFLLTILLLPRIIQSAPARIVNLSSAAHMAGNINFDDLNLETNYSPISAYGRSKLANILFTKELAKRLGDRQVKVYAVHPGIVKTDLGRHMDSVVFSGFQRIYRTFFGFFMKTVEDGSRTQIYCALDEKAGQETGLYYSDCKVKEPWAKATDMETAKKLWDVSWEMVKLGDFDPFKPDSKIAWER</sequence>
<keyword evidence="5" id="KW-0325">Glycoprotein</keyword>
<feature type="transmembrane region" description="Helical" evidence="7">
    <location>
        <begin position="1411"/>
        <end position="1438"/>
    </location>
</feature>
<evidence type="ECO:0000313" key="9">
    <source>
        <dbReference type="EMBL" id="KAK6641684.1"/>
    </source>
</evidence>
<dbReference type="PANTHER" id="PTHR45951">
    <property type="entry name" value="PROTEIN DISPATCHED-RELATED"/>
    <property type="match status" value="1"/>
</dbReference>
<organism evidence="9 10">
    <name type="scientific">Polyplax serrata</name>
    <name type="common">Common mouse louse</name>
    <dbReference type="NCBI Taxonomy" id="468196"/>
    <lineage>
        <taxon>Eukaryota</taxon>
        <taxon>Metazoa</taxon>
        <taxon>Ecdysozoa</taxon>
        <taxon>Arthropoda</taxon>
        <taxon>Hexapoda</taxon>
        <taxon>Insecta</taxon>
        <taxon>Pterygota</taxon>
        <taxon>Neoptera</taxon>
        <taxon>Paraneoptera</taxon>
        <taxon>Psocodea</taxon>
        <taxon>Troctomorpha</taxon>
        <taxon>Phthiraptera</taxon>
        <taxon>Anoplura</taxon>
        <taxon>Polyplacidae</taxon>
        <taxon>Polyplax</taxon>
    </lineage>
</organism>
<feature type="transmembrane region" description="Helical" evidence="7">
    <location>
        <begin position="877"/>
        <end position="898"/>
    </location>
</feature>
<keyword evidence="10" id="KW-1185">Reference proteome</keyword>
<dbReference type="SUPFAM" id="SSF51735">
    <property type="entry name" value="NAD(P)-binding Rossmann-fold domains"/>
    <property type="match status" value="1"/>
</dbReference>
<proteinExistence type="inferred from homology"/>